<protein>
    <submittedName>
        <fullName evidence="9 10">G-protein coupled receptor daf-37</fullName>
    </submittedName>
</protein>
<dbReference type="RefSeq" id="XP_013405531.1">
    <property type="nucleotide sequence ID" value="XM_013550077.1"/>
</dbReference>
<dbReference type="RefSeq" id="XP_013405528.1">
    <property type="nucleotide sequence ID" value="XM_013550074.1"/>
</dbReference>
<evidence type="ECO:0000313" key="16">
    <source>
        <dbReference type="RefSeq" id="XP_013405534.1"/>
    </source>
</evidence>
<dbReference type="OrthoDB" id="9983318at2759"/>
<evidence type="ECO:0000256" key="5">
    <source>
        <dbReference type="SAM" id="MobiDB-lite"/>
    </source>
</evidence>
<dbReference type="PANTHER" id="PTHR46641">
    <property type="entry name" value="FMRFAMIDE RECEPTOR-RELATED"/>
    <property type="match status" value="1"/>
</dbReference>
<dbReference type="CDD" id="cd14978">
    <property type="entry name" value="7tmA_FMRFamide_R-like"/>
    <property type="match status" value="1"/>
</dbReference>
<evidence type="ECO:0000313" key="11">
    <source>
        <dbReference type="RefSeq" id="XP_013405529.1"/>
    </source>
</evidence>
<evidence type="ECO:0000313" key="15">
    <source>
        <dbReference type="RefSeq" id="XP_013405533.1"/>
    </source>
</evidence>
<feature type="transmembrane region" description="Helical" evidence="6">
    <location>
        <begin position="63"/>
        <end position="86"/>
    </location>
</feature>
<evidence type="ECO:0000256" key="3">
    <source>
        <dbReference type="ARBA" id="ARBA00022989"/>
    </source>
</evidence>
<feature type="domain" description="G-protein coupled receptors family 1 profile" evidence="7">
    <location>
        <begin position="79"/>
        <end position="354"/>
    </location>
</feature>
<evidence type="ECO:0000259" key="7">
    <source>
        <dbReference type="PROSITE" id="PS50262"/>
    </source>
</evidence>
<reference evidence="9 10" key="1">
    <citation type="submission" date="2025-04" db="UniProtKB">
        <authorList>
            <consortium name="RefSeq"/>
        </authorList>
    </citation>
    <scope>IDENTIFICATION</scope>
    <source>
        <tissue evidence="9 10">Gonads</tissue>
    </source>
</reference>
<gene>
    <name evidence="9 10 11 12 13 14 15 16 17" type="primary">LOC106170278</name>
</gene>
<dbReference type="Proteomes" id="UP000085678">
    <property type="component" value="Unplaced"/>
</dbReference>
<dbReference type="STRING" id="7574.A0A1S3J520"/>
<dbReference type="RefSeq" id="XP_013405529.1">
    <property type="nucleotide sequence ID" value="XM_013550075.1"/>
</dbReference>
<dbReference type="SUPFAM" id="SSF81321">
    <property type="entry name" value="Family A G protein-coupled receptor-like"/>
    <property type="match status" value="1"/>
</dbReference>
<feature type="transmembrane region" description="Helical" evidence="6">
    <location>
        <begin position="303"/>
        <end position="325"/>
    </location>
</feature>
<feature type="transmembrane region" description="Helical" evidence="6">
    <location>
        <begin position="98"/>
        <end position="116"/>
    </location>
</feature>
<dbReference type="RefSeq" id="XP_013405535.1">
    <property type="nucleotide sequence ID" value="XM_013550081.1"/>
</dbReference>
<dbReference type="RefSeq" id="XP_013405533.1">
    <property type="nucleotide sequence ID" value="XM_013550079.1"/>
</dbReference>
<dbReference type="InterPro" id="IPR052954">
    <property type="entry name" value="GPCR-Ligand_Int"/>
</dbReference>
<feature type="transmembrane region" description="Helical" evidence="6">
    <location>
        <begin position="228"/>
        <end position="252"/>
    </location>
</feature>
<evidence type="ECO:0000256" key="1">
    <source>
        <dbReference type="ARBA" id="ARBA00004370"/>
    </source>
</evidence>
<evidence type="ECO:0000256" key="2">
    <source>
        <dbReference type="ARBA" id="ARBA00022692"/>
    </source>
</evidence>
<keyword evidence="3 6" id="KW-1133">Transmembrane helix</keyword>
<dbReference type="RefSeq" id="XP_013405530.1">
    <property type="nucleotide sequence ID" value="XM_013550076.1"/>
</dbReference>
<dbReference type="GO" id="GO:0016020">
    <property type="term" value="C:membrane"/>
    <property type="evidence" value="ECO:0007669"/>
    <property type="project" value="UniProtKB-SubCell"/>
</dbReference>
<sequence length="430" mass="49060">MANFNYLTSETNVNWSTDITVTGEYGDMLRPTYMSGASLYNSSDNTTQTYPTDPSLEKKVADWILRIIPLLLLIFGCIGNILAFLVMRRPFVRHTWMGYLLAALAVVDTLVLIFGLSRHLIRIYWDIDIRVLHDAMCKTHRFVLYTCQDLGAWLLVTLTTGRFISIRFPFRSVTWCSVGRAKLALVICTTIMIAKNVHLFFTQSVEEIYPGKLKCTVLEEHKEFWVVAWPWIALSIYAAGPFTAMIIMNLFISRSLRKSDQFRKKTVIHQNGLRNKQPGKKYSDTTEGGANVNNHETTRSMTYMLLTVNFVFLITATPSFVVLIIEKYQPIPDLVDAFVLILNYTNHAVNFLLYCVSGHRFRRELGKLTKHCFRCRQQNDNDSSQGGTGRYIITPHSRSPAISRNNLNLGDASESTRLSPCRLSPNLSRV</sequence>
<evidence type="ECO:0000256" key="6">
    <source>
        <dbReference type="SAM" id="Phobius"/>
    </source>
</evidence>
<proteinExistence type="predicted"/>
<evidence type="ECO:0000313" key="12">
    <source>
        <dbReference type="RefSeq" id="XP_013405530.1"/>
    </source>
</evidence>
<evidence type="ECO:0000313" key="14">
    <source>
        <dbReference type="RefSeq" id="XP_013405532.1"/>
    </source>
</evidence>
<evidence type="ECO:0000313" key="10">
    <source>
        <dbReference type="RefSeq" id="XP_013405528.1"/>
    </source>
</evidence>
<comment type="subcellular location">
    <subcellularLocation>
        <location evidence="1">Membrane</location>
    </subcellularLocation>
</comment>
<dbReference type="AlphaFoldDB" id="A0A1S3J520"/>
<dbReference type="PROSITE" id="PS50262">
    <property type="entry name" value="G_PROTEIN_RECEP_F1_2"/>
    <property type="match status" value="1"/>
</dbReference>
<dbReference type="GO" id="GO:0004930">
    <property type="term" value="F:G protein-coupled receptor activity"/>
    <property type="evidence" value="ECO:0007669"/>
    <property type="project" value="InterPro"/>
</dbReference>
<dbReference type="PANTHER" id="PTHR46641:SF25">
    <property type="entry name" value="CNMAMIDE RECEPTOR-RELATED"/>
    <property type="match status" value="1"/>
</dbReference>
<feature type="transmembrane region" description="Helical" evidence="6">
    <location>
        <begin position="182"/>
        <end position="201"/>
    </location>
</feature>
<dbReference type="RefSeq" id="XP_013405532.1">
    <property type="nucleotide sequence ID" value="XM_013550078.1"/>
</dbReference>
<organism evidence="8 9">
    <name type="scientific">Lingula anatina</name>
    <name type="common">Brachiopod</name>
    <name type="synonym">Lingula unguis</name>
    <dbReference type="NCBI Taxonomy" id="7574"/>
    <lineage>
        <taxon>Eukaryota</taxon>
        <taxon>Metazoa</taxon>
        <taxon>Spiralia</taxon>
        <taxon>Lophotrochozoa</taxon>
        <taxon>Brachiopoda</taxon>
        <taxon>Linguliformea</taxon>
        <taxon>Lingulata</taxon>
        <taxon>Lingulida</taxon>
        <taxon>Linguloidea</taxon>
        <taxon>Lingulidae</taxon>
        <taxon>Lingula</taxon>
    </lineage>
</organism>
<keyword evidence="2 6" id="KW-0812">Transmembrane</keyword>
<dbReference type="GeneID" id="106170278"/>
<dbReference type="InterPro" id="IPR000276">
    <property type="entry name" value="GPCR_Rhodpsn"/>
</dbReference>
<evidence type="ECO:0000256" key="4">
    <source>
        <dbReference type="ARBA" id="ARBA00023136"/>
    </source>
</evidence>
<dbReference type="RefSeq" id="XP_013405527.1">
    <property type="nucleotide sequence ID" value="XM_013550073.1"/>
</dbReference>
<evidence type="ECO:0000313" key="17">
    <source>
        <dbReference type="RefSeq" id="XP_013405535.1"/>
    </source>
</evidence>
<dbReference type="RefSeq" id="XP_013405534.1">
    <property type="nucleotide sequence ID" value="XM_013550080.1"/>
</dbReference>
<feature type="region of interest" description="Disordered" evidence="5">
    <location>
        <begin position="410"/>
        <end position="430"/>
    </location>
</feature>
<keyword evidence="9 10" id="KW-0675">Receptor</keyword>
<evidence type="ECO:0000313" key="8">
    <source>
        <dbReference type="Proteomes" id="UP000085678"/>
    </source>
</evidence>
<accession>A0A1S3J520</accession>
<keyword evidence="4 6" id="KW-0472">Membrane</keyword>
<dbReference type="Pfam" id="PF00001">
    <property type="entry name" value="7tm_1"/>
    <property type="match status" value="1"/>
</dbReference>
<dbReference type="KEGG" id="lak:106170278"/>
<name>A0A1S3J520_LINAN</name>
<evidence type="ECO:0000313" key="13">
    <source>
        <dbReference type="RefSeq" id="XP_013405531.1"/>
    </source>
</evidence>
<dbReference type="Gene3D" id="1.20.1070.10">
    <property type="entry name" value="Rhodopsin 7-helix transmembrane proteins"/>
    <property type="match status" value="1"/>
</dbReference>
<feature type="transmembrane region" description="Helical" evidence="6">
    <location>
        <begin position="337"/>
        <end position="357"/>
    </location>
</feature>
<dbReference type="PRINTS" id="PR00237">
    <property type="entry name" value="GPCRRHODOPSN"/>
</dbReference>
<keyword evidence="8" id="KW-1185">Reference proteome</keyword>
<evidence type="ECO:0000313" key="9">
    <source>
        <dbReference type="RefSeq" id="XP_013405527.1"/>
    </source>
</evidence>
<dbReference type="InterPro" id="IPR017452">
    <property type="entry name" value="GPCR_Rhodpsn_7TM"/>
</dbReference>